<dbReference type="WBParaSite" id="nRc.2.0.1.t31405-RA">
    <property type="protein sequence ID" value="nRc.2.0.1.t31405-RA"/>
    <property type="gene ID" value="nRc.2.0.1.g31405"/>
</dbReference>
<name>A0A915JZK9_ROMCU</name>
<reference evidence="3" key="1">
    <citation type="submission" date="2022-11" db="UniProtKB">
        <authorList>
            <consortium name="WormBaseParasite"/>
        </authorList>
    </citation>
    <scope>IDENTIFICATION</scope>
</reference>
<protein>
    <submittedName>
        <fullName evidence="3">Uncharacterized protein</fullName>
    </submittedName>
</protein>
<sequence length="301" mass="32612">MEISLQVVPAKLEIKKLISESRCIRGRQSWYKAAMGGGYGKGQQTWPWTTMHGSSSSESGAALSVTGPAKGSGGSAAEYYPDLAIPRAKLRADRNEQRRRADHLQGYLTADSDAESAIRIPRARLGNETIERNTSVQLADVNQPAMRAVAVPRRTGAFSDSSFADDSSSTASSDYTTHEEVERRVITDVKKTETSKTTTAQIHNATAQFLVYPPVTSMGGKAAKSIYEAFSGLKKLARSSSGKKQSTKNQQSAQPNPELIGQTSSNTKELYGTSAATNTDNMNFMEGFTLVNLSSKFFMKC</sequence>
<keyword evidence="2" id="KW-1185">Reference proteome</keyword>
<organism evidence="2 3">
    <name type="scientific">Romanomermis culicivorax</name>
    <name type="common">Nematode worm</name>
    <dbReference type="NCBI Taxonomy" id="13658"/>
    <lineage>
        <taxon>Eukaryota</taxon>
        <taxon>Metazoa</taxon>
        <taxon>Ecdysozoa</taxon>
        <taxon>Nematoda</taxon>
        <taxon>Enoplea</taxon>
        <taxon>Dorylaimia</taxon>
        <taxon>Mermithida</taxon>
        <taxon>Mermithoidea</taxon>
        <taxon>Mermithidae</taxon>
        <taxon>Romanomermis</taxon>
    </lineage>
</organism>
<feature type="region of interest" description="Disordered" evidence="1">
    <location>
        <begin position="158"/>
        <end position="179"/>
    </location>
</feature>
<evidence type="ECO:0000313" key="2">
    <source>
        <dbReference type="Proteomes" id="UP000887565"/>
    </source>
</evidence>
<evidence type="ECO:0000313" key="3">
    <source>
        <dbReference type="WBParaSite" id="nRc.2.0.1.t31405-RA"/>
    </source>
</evidence>
<accession>A0A915JZK9</accession>
<dbReference type="Proteomes" id="UP000887565">
    <property type="component" value="Unplaced"/>
</dbReference>
<proteinExistence type="predicted"/>
<feature type="compositionally biased region" description="Low complexity" evidence="1">
    <location>
        <begin position="158"/>
        <end position="174"/>
    </location>
</feature>
<evidence type="ECO:0000256" key="1">
    <source>
        <dbReference type="SAM" id="MobiDB-lite"/>
    </source>
</evidence>
<feature type="region of interest" description="Disordered" evidence="1">
    <location>
        <begin position="238"/>
        <end position="265"/>
    </location>
</feature>
<dbReference type="AlphaFoldDB" id="A0A915JZK9"/>